<keyword evidence="5" id="KW-1185">Reference proteome</keyword>
<dbReference type="AlphaFoldDB" id="H0HPX8"/>
<reference evidence="4 5" key="1">
    <citation type="journal article" date="2012" name="J. Bacteriol.">
        <title>Draft Genome Sequence of Mesorhizobium alhagi CCNWXJ12-2T, a Novel Salt-Resistant Species Isolated from the Desert of Northwestern China.</title>
        <authorList>
            <person name="Zhou M."/>
            <person name="Chen W."/>
            <person name="Chen H."/>
            <person name="Wei G."/>
        </authorList>
    </citation>
    <scope>NUCLEOTIDE SEQUENCE [LARGE SCALE GENOMIC DNA]</scope>
    <source>
        <strain evidence="4 5">CCNWXJ12-2</strain>
    </source>
</reference>
<keyword evidence="2" id="KW-0067">ATP-binding</keyword>
<dbReference type="GO" id="GO:0005524">
    <property type="term" value="F:ATP binding"/>
    <property type="evidence" value="ECO:0007669"/>
    <property type="project" value="UniProtKB-KW"/>
</dbReference>
<dbReference type="Gene3D" id="3.40.50.300">
    <property type="entry name" value="P-loop containing nucleotide triphosphate hydrolases"/>
    <property type="match status" value="1"/>
</dbReference>
<name>H0HPX8_9HYPH</name>
<dbReference type="PATRIC" id="fig|1107882.3.peg.2177"/>
<dbReference type="GO" id="GO:0016887">
    <property type="term" value="F:ATP hydrolysis activity"/>
    <property type="evidence" value="ECO:0007669"/>
    <property type="project" value="InterPro"/>
</dbReference>
<accession>H0HPX8</accession>
<dbReference type="InterPro" id="IPR003593">
    <property type="entry name" value="AAA+_ATPase"/>
</dbReference>
<proteinExistence type="predicted"/>
<organism evidence="4 5">
    <name type="scientific">Mesorhizobium alhagi CCNWXJ12-2</name>
    <dbReference type="NCBI Taxonomy" id="1107882"/>
    <lineage>
        <taxon>Bacteria</taxon>
        <taxon>Pseudomonadati</taxon>
        <taxon>Pseudomonadota</taxon>
        <taxon>Alphaproteobacteria</taxon>
        <taxon>Hyphomicrobiales</taxon>
        <taxon>Phyllobacteriaceae</taxon>
        <taxon>Allomesorhizobium</taxon>
    </lineage>
</organism>
<evidence type="ECO:0000256" key="1">
    <source>
        <dbReference type="ARBA" id="ARBA00022741"/>
    </source>
</evidence>
<dbReference type="Proteomes" id="UP000003250">
    <property type="component" value="Unassembled WGS sequence"/>
</dbReference>
<dbReference type="InterPro" id="IPR027417">
    <property type="entry name" value="P-loop_NTPase"/>
</dbReference>
<dbReference type="RefSeq" id="WP_008835839.1">
    <property type="nucleotide sequence ID" value="NZ_AHAM01000076.1"/>
</dbReference>
<dbReference type="SMART" id="SM00382">
    <property type="entry name" value="AAA"/>
    <property type="match status" value="1"/>
</dbReference>
<evidence type="ECO:0000313" key="5">
    <source>
        <dbReference type="Proteomes" id="UP000003250"/>
    </source>
</evidence>
<dbReference type="OrthoDB" id="9784450at2"/>
<dbReference type="PANTHER" id="PTHR43230:SF1">
    <property type="entry name" value="OLIGOPEPTIDE ABC TRANSPORTER, ATP-BINDING PROTEIN"/>
    <property type="match status" value="1"/>
</dbReference>
<evidence type="ECO:0000256" key="2">
    <source>
        <dbReference type="ARBA" id="ARBA00022840"/>
    </source>
</evidence>
<dbReference type="Pfam" id="PF00005">
    <property type="entry name" value="ABC_tran"/>
    <property type="match status" value="1"/>
</dbReference>
<feature type="domain" description="ABC transporter" evidence="3">
    <location>
        <begin position="6"/>
        <end position="257"/>
    </location>
</feature>
<evidence type="ECO:0000259" key="3">
    <source>
        <dbReference type="PROSITE" id="PS50893"/>
    </source>
</evidence>
<dbReference type="EMBL" id="AHAM01000076">
    <property type="protein sequence ID" value="EHK57245.1"/>
    <property type="molecule type" value="Genomic_DNA"/>
</dbReference>
<dbReference type="InterPro" id="IPR003439">
    <property type="entry name" value="ABC_transporter-like_ATP-bd"/>
</dbReference>
<dbReference type="PROSITE" id="PS50893">
    <property type="entry name" value="ABC_TRANSPORTER_2"/>
    <property type="match status" value="1"/>
</dbReference>
<dbReference type="SUPFAM" id="SSF52540">
    <property type="entry name" value="P-loop containing nucleoside triphosphate hydrolases"/>
    <property type="match status" value="1"/>
</dbReference>
<gene>
    <name evidence="4" type="ORF">MAXJ12_11042</name>
</gene>
<dbReference type="PANTHER" id="PTHR43230">
    <property type="entry name" value="ABC-TYPE DIPEPTIDE/OLIGOPEPTIDE TRANSPORT SYSTEM, ATPASE COMPONENT"/>
    <property type="match status" value="1"/>
</dbReference>
<protein>
    <submittedName>
        <fullName evidence="4">ABC transporter-like protein</fullName>
    </submittedName>
</protein>
<evidence type="ECO:0000313" key="4">
    <source>
        <dbReference type="EMBL" id="EHK57245.1"/>
    </source>
</evidence>
<sequence length="289" mass="31340">MTGDLLSLEGVTKSYATGGLLARKAFNAVDGVSFALDASRPEIFAIIGESGSGKTTLARMILNMVPASAGAIRFRGKALATIRGRRARLDFMRQVQPIFQNPYEAFNPLKRVDRYLYATARQLARVGRKEIDGVCDEALRKVGLSLAEVRGRFPHELSGGQLQRTAIARALISGPALLVADEPVSMVDASLRMAIVELFKALRDEFGVSIVYITHDLATAYHISDRIIIMQKGRVVEGGDARTVLDNPQHPYSKLLKSAVLSPDNAGTDAQATTRVSDPNAVSVNFRTV</sequence>
<dbReference type="CDD" id="cd03257">
    <property type="entry name" value="ABC_NikE_OppD_transporters"/>
    <property type="match status" value="1"/>
</dbReference>
<keyword evidence="1" id="KW-0547">Nucleotide-binding</keyword>